<dbReference type="AlphaFoldDB" id="A0A2T3FP77"/>
<dbReference type="RefSeq" id="WP_107001245.1">
    <property type="nucleotide sequence ID" value="NZ_JAQDZI010000010.1"/>
</dbReference>
<organism evidence="5 6">
    <name type="scientific">Clostridium fessum</name>
    <dbReference type="NCBI Taxonomy" id="2126740"/>
    <lineage>
        <taxon>Bacteria</taxon>
        <taxon>Bacillati</taxon>
        <taxon>Bacillota</taxon>
        <taxon>Clostridia</taxon>
        <taxon>Eubacteriales</taxon>
        <taxon>Clostridiaceae</taxon>
        <taxon>Clostridium</taxon>
    </lineage>
</organism>
<dbReference type="SUPFAM" id="SSF51215">
    <property type="entry name" value="Regulatory protein AraC"/>
    <property type="match status" value="1"/>
</dbReference>
<dbReference type="SUPFAM" id="SSF46689">
    <property type="entry name" value="Homeodomain-like"/>
    <property type="match status" value="2"/>
</dbReference>
<dbReference type="InterPro" id="IPR037923">
    <property type="entry name" value="HTH-like"/>
</dbReference>
<keyword evidence="3" id="KW-0804">Transcription</keyword>
<dbReference type="Gene3D" id="1.10.10.60">
    <property type="entry name" value="Homeodomain-like"/>
    <property type="match status" value="2"/>
</dbReference>
<comment type="caution">
    <text evidence="5">The sequence shown here is derived from an EMBL/GenBank/DDBJ whole genome shotgun (WGS) entry which is preliminary data.</text>
</comment>
<evidence type="ECO:0000313" key="5">
    <source>
        <dbReference type="EMBL" id="PST37059.1"/>
    </source>
</evidence>
<evidence type="ECO:0000256" key="2">
    <source>
        <dbReference type="ARBA" id="ARBA00023125"/>
    </source>
</evidence>
<dbReference type="InterPro" id="IPR018060">
    <property type="entry name" value="HTH_AraC"/>
</dbReference>
<dbReference type="PROSITE" id="PS01124">
    <property type="entry name" value="HTH_ARAC_FAMILY_2"/>
    <property type="match status" value="1"/>
</dbReference>
<feature type="domain" description="HTH araC/xylS-type" evidence="4">
    <location>
        <begin position="208"/>
        <end position="305"/>
    </location>
</feature>
<dbReference type="GO" id="GO:0043565">
    <property type="term" value="F:sequence-specific DNA binding"/>
    <property type="evidence" value="ECO:0007669"/>
    <property type="project" value="InterPro"/>
</dbReference>
<dbReference type="InterPro" id="IPR009057">
    <property type="entry name" value="Homeodomain-like_sf"/>
</dbReference>
<dbReference type="InterPro" id="IPR014710">
    <property type="entry name" value="RmlC-like_jellyroll"/>
</dbReference>
<sequence length="313" mass="36350">MPENTTHESPAYEKRGYLNHEFRLFHLRGQMDTPVAYHYHDFHKVLILLNGEADYIVEGRSYHLRPLDIVLVGAHCLHKPVVPYHSRYERIILYLSPECLDAFSCADCALDLCFQLAREQQSDVLRLGSLTMTPLLEALSRLENAYQAGGTNDNGTDNANFESLGGSSYGSGLLLRLLFLEFMVHLDRAASENHREYVPTSPSGEKILELMRYLSEHPEEDHTIDQLATRFYMSKYHMMRLFRQETGYTITEYLTEKRLQNANELLRRGTPVTEACYQSGFRNYAAFLRAYKKKYRDTPHNLSRLNYQENFTI</sequence>
<dbReference type="InterPro" id="IPR050204">
    <property type="entry name" value="AraC_XylS_family_regulators"/>
</dbReference>
<reference evidence="5 6" key="1">
    <citation type="submission" date="2018-03" db="EMBL/GenBank/DDBJ databases">
        <title>Lachnoclostridium SNUG30386 gen.nov., sp.nov., isolated from human faeces.</title>
        <authorList>
            <person name="Seo B."/>
            <person name="Jeon K."/>
            <person name="Ko G."/>
        </authorList>
    </citation>
    <scope>NUCLEOTIDE SEQUENCE [LARGE SCALE GENOMIC DNA]</scope>
    <source>
        <strain evidence="5 6">SNUG30386</strain>
    </source>
</reference>
<dbReference type="Gene3D" id="2.60.120.10">
    <property type="entry name" value="Jelly Rolls"/>
    <property type="match status" value="1"/>
</dbReference>
<keyword evidence="2" id="KW-0238">DNA-binding</keyword>
<evidence type="ECO:0000256" key="3">
    <source>
        <dbReference type="ARBA" id="ARBA00023163"/>
    </source>
</evidence>
<gene>
    <name evidence="5" type="ORF">C7U56_11010</name>
</gene>
<protein>
    <submittedName>
        <fullName evidence="5">AraC family transcriptional regulator</fullName>
    </submittedName>
</protein>
<keyword evidence="6" id="KW-1185">Reference proteome</keyword>
<evidence type="ECO:0000256" key="1">
    <source>
        <dbReference type="ARBA" id="ARBA00023015"/>
    </source>
</evidence>
<evidence type="ECO:0000259" key="4">
    <source>
        <dbReference type="PROSITE" id="PS01124"/>
    </source>
</evidence>
<dbReference type="GO" id="GO:0003700">
    <property type="term" value="F:DNA-binding transcription factor activity"/>
    <property type="evidence" value="ECO:0007669"/>
    <property type="project" value="InterPro"/>
</dbReference>
<evidence type="ECO:0000313" key="6">
    <source>
        <dbReference type="Proteomes" id="UP000241048"/>
    </source>
</evidence>
<dbReference type="InterPro" id="IPR003313">
    <property type="entry name" value="AraC-bd"/>
</dbReference>
<name>A0A2T3FP77_9CLOT</name>
<dbReference type="EMBL" id="PYLO01000003">
    <property type="protein sequence ID" value="PST37059.1"/>
    <property type="molecule type" value="Genomic_DNA"/>
</dbReference>
<proteinExistence type="predicted"/>
<dbReference type="PANTHER" id="PTHR46796">
    <property type="entry name" value="HTH-TYPE TRANSCRIPTIONAL ACTIVATOR RHAS-RELATED"/>
    <property type="match status" value="1"/>
</dbReference>
<accession>A0A2T3FP77</accession>
<keyword evidence="1" id="KW-0805">Transcription regulation</keyword>
<dbReference type="SMART" id="SM00342">
    <property type="entry name" value="HTH_ARAC"/>
    <property type="match status" value="1"/>
</dbReference>
<dbReference type="Pfam" id="PF12833">
    <property type="entry name" value="HTH_18"/>
    <property type="match status" value="1"/>
</dbReference>
<dbReference type="Proteomes" id="UP000241048">
    <property type="component" value="Unassembled WGS sequence"/>
</dbReference>
<dbReference type="Pfam" id="PF02311">
    <property type="entry name" value="AraC_binding"/>
    <property type="match status" value="1"/>
</dbReference>